<dbReference type="GO" id="GO:0008855">
    <property type="term" value="F:exodeoxyribonuclease VII activity"/>
    <property type="evidence" value="ECO:0007669"/>
    <property type="project" value="UniProtKB-UniRule"/>
</dbReference>
<keyword evidence="1 5" id="KW-0963">Cytoplasm</keyword>
<dbReference type="PANTHER" id="PTHR30008">
    <property type="entry name" value="EXODEOXYRIBONUCLEASE 7 LARGE SUBUNIT"/>
    <property type="match status" value="1"/>
</dbReference>
<dbReference type="Pfam" id="PF02601">
    <property type="entry name" value="Exonuc_VII_L"/>
    <property type="match status" value="1"/>
</dbReference>
<dbReference type="InterPro" id="IPR003753">
    <property type="entry name" value="Exonuc_VII_L"/>
</dbReference>
<protein>
    <recommendedName>
        <fullName evidence="5">Exodeoxyribonuclease 7 large subunit</fullName>
        <ecNumber evidence="5">3.1.11.6</ecNumber>
    </recommendedName>
    <alternativeName>
        <fullName evidence="5">Exodeoxyribonuclease VII large subunit</fullName>
        <shortName evidence="5">Exonuclease VII large subunit</shortName>
    </alternativeName>
</protein>
<dbReference type="GO" id="GO:0005737">
    <property type="term" value="C:cytoplasm"/>
    <property type="evidence" value="ECO:0007669"/>
    <property type="project" value="UniProtKB-SubCell"/>
</dbReference>
<dbReference type="HAMAP" id="MF_00378">
    <property type="entry name" value="Exonuc_7_L"/>
    <property type="match status" value="1"/>
</dbReference>
<proteinExistence type="inferred from homology"/>
<dbReference type="EC" id="3.1.11.6" evidence="5"/>
<dbReference type="FunCoup" id="A0A7L4YK95">
    <property type="interactions" value="95"/>
</dbReference>
<evidence type="ECO:0000259" key="8">
    <source>
        <dbReference type="Pfam" id="PF02601"/>
    </source>
</evidence>
<gene>
    <name evidence="5" type="primary">xseA</name>
    <name evidence="10" type="ORF">EK0264_04850</name>
</gene>
<evidence type="ECO:0000256" key="7">
    <source>
        <dbReference type="SAM" id="MobiDB-lite"/>
    </source>
</evidence>
<organism evidence="10 11">
    <name type="scientific">Epidermidibacterium keratini</name>
    <dbReference type="NCBI Taxonomy" id="1891644"/>
    <lineage>
        <taxon>Bacteria</taxon>
        <taxon>Bacillati</taxon>
        <taxon>Actinomycetota</taxon>
        <taxon>Actinomycetes</taxon>
        <taxon>Sporichthyales</taxon>
        <taxon>Sporichthyaceae</taxon>
        <taxon>Epidermidibacterium</taxon>
    </lineage>
</organism>
<comment type="subunit">
    <text evidence="5">Heterooligomer composed of large and small subunits.</text>
</comment>
<dbReference type="GO" id="GO:0003676">
    <property type="term" value="F:nucleic acid binding"/>
    <property type="evidence" value="ECO:0007669"/>
    <property type="project" value="InterPro"/>
</dbReference>
<keyword evidence="11" id="KW-1185">Reference proteome</keyword>
<evidence type="ECO:0000259" key="9">
    <source>
        <dbReference type="Pfam" id="PF13742"/>
    </source>
</evidence>
<dbReference type="InterPro" id="IPR025824">
    <property type="entry name" value="OB-fold_nuc-bd_dom"/>
</dbReference>
<dbReference type="RefSeq" id="WP_159543481.1">
    <property type="nucleotide sequence ID" value="NZ_CP047156.1"/>
</dbReference>
<keyword evidence="2 5" id="KW-0540">Nuclease</keyword>
<evidence type="ECO:0000256" key="4">
    <source>
        <dbReference type="ARBA" id="ARBA00022839"/>
    </source>
</evidence>
<comment type="function">
    <text evidence="5">Bidirectionally degrades single-stranded DNA into large acid-insoluble oligonucleotides, which are then degraded further into small acid-soluble oligonucleotides.</text>
</comment>
<evidence type="ECO:0000313" key="10">
    <source>
        <dbReference type="EMBL" id="QHB99680.1"/>
    </source>
</evidence>
<comment type="similarity">
    <text evidence="5 6">Belongs to the XseA family.</text>
</comment>
<feature type="region of interest" description="Disordered" evidence="7">
    <location>
        <begin position="1"/>
        <end position="23"/>
    </location>
</feature>
<sequence>MTSDSAASNSGEAPQRGKRPEDPYSVRVISGKISAWIGRLGAVWLDGEVAQLNVRAGSRTAFITLRDTEANYSLPIVCSTDTLRAVPGELTEGARVVVHCRPEFYAQRGSFAMRAREIRQVGLGELLARIERLRQALEAEGLFAVERKKRLPFLPSCVGLITGAASAAEKDVLENARIRWPAVRFEIVHTAVQGHAAAYEVTRAVRRLDEHPTVEVIVIARGGGSVEDLLPFSDETLLRTVAAARTPIVSAIGHEPDTPLLDYVADLRASTPTDAAKRIIPDVAEEIERIAAARERLRGAVQRRIDQGYALIEQLTSRPSLADPHSMIVGRRDDIERGRERIRRAMTHSLSMERSALHSLSARVVALSPTATLARGYAVLQREDGHVVTSVDELTAGQRLSARVTDGRAELTVDDVHQSAAPTENESETT</sequence>
<dbReference type="PANTHER" id="PTHR30008:SF0">
    <property type="entry name" value="EXODEOXYRIBONUCLEASE 7 LARGE SUBUNIT"/>
    <property type="match status" value="1"/>
</dbReference>
<dbReference type="GO" id="GO:0006308">
    <property type="term" value="P:DNA catabolic process"/>
    <property type="evidence" value="ECO:0007669"/>
    <property type="project" value="UniProtKB-UniRule"/>
</dbReference>
<feature type="domain" description="OB-fold nucleic acid binding" evidence="9">
    <location>
        <begin position="24"/>
        <end position="119"/>
    </location>
</feature>
<dbReference type="CDD" id="cd04489">
    <property type="entry name" value="ExoVII_LU_OBF"/>
    <property type="match status" value="1"/>
</dbReference>
<accession>A0A7L4YK95</accession>
<feature type="compositionally biased region" description="Polar residues" evidence="7">
    <location>
        <begin position="1"/>
        <end position="12"/>
    </location>
</feature>
<dbReference type="EMBL" id="CP047156">
    <property type="protein sequence ID" value="QHB99680.1"/>
    <property type="molecule type" value="Genomic_DNA"/>
</dbReference>
<name>A0A7L4YK95_9ACTN</name>
<dbReference type="InterPro" id="IPR020579">
    <property type="entry name" value="Exonuc_VII_lsu_C"/>
</dbReference>
<evidence type="ECO:0000256" key="3">
    <source>
        <dbReference type="ARBA" id="ARBA00022801"/>
    </source>
</evidence>
<dbReference type="Pfam" id="PF13742">
    <property type="entry name" value="tRNA_anti_2"/>
    <property type="match status" value="1"/>
</dbReference>
<evidence type="ECO:0000313" key="11">
    <source>
        <dbReference type="Proteomes" id="UP000463857"/>
    </source>
</evidence>
<keyword evidence="4 5" id="KW-0269">Exonuclease</keyword>
<dbReference type="InParanoid" id="A0A7L4YK95"/>
<dbReference type="NCBIfam" id="TIGR00237">
    <property type="entry name" value="xseA"/>
    <property type="match status" value="1"/>
</dbReference>
<evidence type="ECO:0000256" key="5">
    <source>
        <dbReference type="HAMAP-Rule" id="MF_00378"/>
    </source>
</evidence>
<evidence type="ECO:0000256" key="2">
    <source>
        <dbReference type="ARBA" id="ARBA00022722"/>
    </source>
</evidence>
<reference evidence="10 11" key="1">
    <citation type="journal article" date="2018" name="Int. J. Syst. Evol. Microbiol.">
        <title>Epidermidibacterium keratini gen. nov., sp. nov., a member of the family Sporichthyaceae, isolated from keratin epidermis.</title>
        <authorList>
            <person name="Lee D.G."/>
            <person name="Trujillo M.E."/>
            <person name="Kang S."/>
            <person name="Nam J.J."/>
            <person name="Kim Y.J."/>
        </authorList>
    </citation>
    <scope>NUCLEOTIDE SEQUENCE [LARGE SCALE GENOMIC DNA]</scope>
    <source>
        <strain evidence="10 11">EPI-7</strain>
    </source>
</reference>
<dbReference type="GO" id="GO:0009318">
    <property type="term" value="C:exodeoxyribonuclease VII complex"/>
    <property type="evidence" value="ECO:0007669"/>
    <property type="project" value="UniProtKB-UniRule"/>
</dbReference>
<dbReference type="OrthoDB" id="9802795at2"/>
<feature type="domain" description="Exonuclease VII large subunit C-terminal" evidence="8">
    <location>
        <begin position="142"/>
        <end position="364"/>
    </location>
</feature>
<comment type="catalytic activity">
    <reaction evidence="5 6">
        <text>Exonucleolytic cleavage in either 5'- to 3'- or 3'- to 5'-direction to yield nucleoside 5'-phosphates.</text>
        <dbReference type="EC" id="3.1.11.6"/>
    </reaction>
</comment>
<evidence type="ECO:0000256" key="1">
    <source>
        <dbReference type="ARBA" id="ARBA00022490"/>
    </source>
</evidence>
<evidence type="ECO:0000256" key="6">
    <source>
        <dbReference type="RuleBase" id="RU004355"/>
    </source>
</evidence>
<keyword evidence="3 5" id="KW-0378">Hydrolase</keyword>
<dbReference type="AlphaFoldDB" id="A0A7L4YK95"/>
<dbReference type="Proteomes" id="UP000463857">
    <property type="component" value="Chromosome"/>
</dbReference>
<dbReference type="KEGG" id="eke:EK0264_04850"/>
<comment type="subcellular location">
    <subcellularLocation>
        <location evidence="5 6">Cytoplasm</location>
    </subcellularLocation>
</comment>